<evidence type="ECO:0000256" key="3">
    <source>
        <dbReference type="ARBA" id="ARBA00022553"/>
    </source>
</evidence>
<dbReference type="RefSeq" id="WP_286354492.1">
    <property type="nucleotide sequence ID" value="NZ_AP027079.1"/>
</dbReference>
<dbReference type="SUPFAM" id="SSF55785">
    <property type="entry name" value="PYP-like sensor domain (PAS domain)"/>
    <property type="match status" value="1"/>
</dbReference>
<dbReference type="Pfam" id="PF02518">
    <property type="entry name" value="HATPase_c"/>
    <property type="match status" value="1"/>
</dbReference>
<feature type="transmembrane region" description="Helical" evidence="4">
    <location>
        <begin position="56"/>
        <end position="74"/>
    </location>
</feature>
<reference evidence="9" key="1">
    <citation type="journal article" date="2023" name="Int. J. Syst. Evol. Microbiol.">
        <title>Mesoterricola silvestris gen. nov., sp. nov., Mesoterricola sediminis sp. nov., Geothrix oryzae sp. nov., Geothrix edaphica sp. nov., Geothrix rubra sp. nov., and Geothrix limicola sp. nov., six novel members of Acidobacteriota isolated from soils.</title>
        <authorList>
            <person name="Itoh H."/>
            <person name="Sugisawa Y."/>
            <person name="Mise K."/>
            <person name="Xu Z."/>
            <person name="Kuniyasu M."/>
            <person name="Ushijima N."/>
            <person name="Kawano K."/>
            <person name="Kobayashi E."/>
            <person name="Shiratori Y."/>
            <person name="Masuda Y."/>
            <person name="Senoo K."/>
        </authorList>
    </citation>
    <scope>NUCLEOTIDE SEQUENCE [LARGE SCALE GENOMIC DNA]</scope>
    <source>
        <strain evidence="9">Red222</strain>
    </source>
</reference>
<dbReference type="CDD" id="cd00082">
    <property type="entry name" value="HisKA"/>
    <property type="match status" value="1"/>
</dbReference>
<gene>
    <name evidence="8" type="ORF">GETHOR_28930</name>
</gene>
<dbReference type="SMART" id="SM00387">
    <property type="entry name" value="HATPase_c"/>
    <property type="match status" value="1"/>
</dbReference>
<keyword evidence="9" id="KW-1185">Reference proteome</keyword>
<evidence type="ECO:0000313" key="9">
    <source>
        <dbReference type="Proteomes" id="UP001242010"/>
    </source>
</evidence>
<dbReference type="NCBIfam" id="TIGR00229">
    <property type="entry name" value="sensory_box"/>
    <property type="match status" value="1"/>
</dbReference>
<dbReference type="Gene3D" id="3.30.565.10">
    <property type="entry name" value="Histidine kinase-like ATPase, C-terminal domain"/>
    <property type="match status" value="1"/>
</dbReference>
<evidence type="ECO:0000256" key="1">
    <source>
        <dbReference type="ARBA" id="ARBA00000085"/>
    </source>
</evidence>
<dbReference type="PANTHER" id="PTHR43065">
    <property type="entry name" value="SENSOR HISTIDINE KINASE"/>
    <property type="match status" value="1"/>
</dbReference>
<dbReference type="SMART" id="SM00091">
    <property type="entry name" value="PAS"/>
    <property type="match status" value="1"/>
</dbReference>
<evidence type="ECO:0000259" key="7">
    <source>
        <dbReference type="PROSITE" id="PS50113"/>
    </source>
</evidence>
<dbReference type="InterPro" id="IPR003661">
    <property type="entry name" value="HisK_dim/P_dom"/>
</dbReference>
<evidence type="ECO:0000259" key="5">
    <source>
        <dbReference type="PROSITE" id="PS50109"/>
    </source>
</evidence>
<dbReference type="InterPro" id="IPR003594">
    <property type="entry name" value="HATPase_dom"/>
</dbReference>
<dbReference type="InterPro" id="IPR000014">
    <property type="entry name" value="PAS"/>
</dbReference>
<dbReference type="EC" id="2.7.13.3" evidence="2"/>
<dbReference type="PROSITE" id="PS50112">
    <property type="entry name" value="PAS"/>
    <property type="match status" value="1"/>
</dbReference>
<dbReference type="SUPFAM" id="SSF47384">
    <property type="entry name" value="Homodimeric domain of signal transducing histidine kinase"/>
    <property type="match status" value="1"/>
</dbReference>
<dbReference type="InterPro" id="IPR013656">
    <property type="entry name" value="PAS_4"/>
</dbReference>
<name>A0ABM8DUQ3_9BACT</name>
<sequence length="452" mass="49404">MPESPSIRPPTPVAATAGAARIAGWYAVISALWILLSDRLVEVVAPSVAWMTRMSILKGWLFVGVTAAMLFVMVKRLVAGLATREAQLDTLVHAIPDLVWLKNPEGVYLACNRAFERFFGAKEAAILGKTDYDFVAKDLADFFRQKDREAMEAGAPRVNEEWVTMADTGERVLLETLKTPMRDASGTMVGVLGIGRDITAQDSHSRERARLEAQLHQAQKMETMGRFAGGVAHDYNNMLGVILANADLALYQMAEDRPERKYLGDIVKAARHSAELTEQMLAFARRQPVHPEAVDLNETVASMLGVLGGLVGDRIELAWRPGPELWPAKVDPTQLRQVVTNLVVNARDAIQTQGRIELETRNEVLAAGDGAVWDGAEPGEYVAIQVRDTGCGMAPELVDHIFEPFFTTKGKGKGTGLGLALVHGIVKQHRGGLQVESAPDRGSTFRILLPRV</sequence>
<dbReference type="Proteomes" id="UP001242010">
    <property type="component" value="Chromosome"/>
</dbReference>
<accession>A0ABM8DUQ3</accession>
<evidence type="ECO:0000256" key="4">
    <source>
        <dbReference type="SAM" id="Phobius"/>
    </source>
</evidence>
<proteinExistence type="predicted"/>
<evidence type="ECO:0000256" key="2">
    <source>
        <dbReference type="ARBA" id="ARBA00012438"/>
    </source>
</evidence>
<dbReference type="InterPro" id="IPR035965">
    <property type="entry name" value="PAS-like_dom_sf"/>
</dbReference>
<dbReference type="PROSITE" id="PS50109">
    <property type="entry name" value="HIS_KIN"/>
    <property type="match status" value="1"/>
</dbReference>
<dbReference type="InterPro" id="IPR005467">
    <property type="entry name" value="His_kinase_dom"/>
</dbReference>
<keyword evidence="4" id="KW-1133">Transmembrane helix</keyword>
<evidence type="ECO:0000313" key="8">
    <source>
        <dbReference type="EMBL" id="BDU70792.1"/>
    </source>
</evidence>
<dbReference type="InterPro" id="IPR000700">
    <property type="entry name" value="PAS-assoc_C"/>
</dbReference>
<feature type="domain" description="PAS" evidence="6">
    <location>
        <begin position="84"/>
        <end position="154"/>
    </location>
</feature>
<dbReference type="PRINTS" id="PR00344">
    <property type="entry name" value="BCTRLSENSOR"/>
</dbReference>
<dbReference type="InterPro" id="IPR004358">
    <property type="entry name" value="Sig_transdc_His_kin-like_C"/>
</dbReference>
<dbReference type="Pfam" id="PF08448">
    <property type="entry name" value="PAS_4"/>
    <property type="match status" value="1"/>
</dbReference>
<keyword evidence="4" id="KW-0812">Transmembrane</keyword>
<dbReference type="Gene3D" id="1.10.287.130">
    <property type="match status" value="1"/>
</dbReference>
<protein>
    <recommendedName>
        <fullName evidence="2">histidine kinase</fullName>
        <ecNumber evidence="2">2.7.13.3</ecNumber>
    </recommendedName>
</protein>
<dbReference type="EMBL" id="AP027079">
    <property type="protein sequence ID" value="BDU70792.1"/>
    <property type="molecule type" value="Genomic_DNA"/>
</dbReference>
<comment type="catalytic activity">
    <reaction evidence="1">
        <text>ATP + protein L-histidine = ADP + protein N-phospho-L-histidine.</text>
        <dbReference type="EC" id="2.7.13.3"/>
    </reaction>
</comment>
<keyword evidence="4" id="KW-0472">Membrane</keyword>
<dbReference type="SMART" id="SM00388">
    <property type="entry name" value="HisKA"/>
    <property type="match status" value="1"/>
</dbReference>
<feature type="domain" description="Histidine kinase" evidence="5">
    <location>
        <begin position="230"/>
        <end position="452"/>
    </location>
</feature>
<dbReference type="SUPFAM" id="SSF55874">
    <property type="entry name" value="ATPase domain of HSP90 chaperone/DNA topoisomerase II/histidine kinase"/>
    <property type="match status" value="1"/>
</dbReference>
<dbReference type="Gene3D" id="3.30.450.20">
    <property type="entry name" value="PAS domain"/>
    <property type="match status" value="1"/>
</dbReference>
<dbReference type="InterPro" id="IPR036097">
    <property type="entry name" value="HisK_dim/P_sf"/>
</dbReference>
<dbReference type="InterPro" id="IPR036890">
    <property type="entry name" value="HATPase_C_sf"/>
</dbReference>
<dbReference type="PROSITE" id="PS50113">
    <property type="entry name" value="PAC"/>
    <property type="match status" value="1"/>
</dbReference>
<organism evidence="8 9">
    <name type="scientific">Geothrix oryzae</name>
    <dbReference type="NCBI Taxonomy" id="2927975"/>
    <lineage>
        <taxon>Bacteria</taxon>
        <taxon>Pseudomonadati</taxon>
        <taxon>Acidobacteriota</taxon>
        <taxon>Holophagae</taxon>
        <taxon>Holophagales</taxon>
        <taxon>Holophagaceae</taxon>
        <taxon>Geothrix</taxon>
    </lineage>
</organism>
<feature type="transmembrane region" description="Helical" evidence="4">
    <location>
        <begin position="12"/>
        <end position="36"/>
    </location>
</feature>
<feature type="domain" description="PAC" evidence="7">
    <location>
        <begin position="158"/>
        <end position="210"/>
    </location>
</feature>
<evidence type="ECO:0000259" key="6">
    <source>
        <dbReference type="PROSITE" id="PS50112"/>
    </source>
</evidence>
<dbReference type="PANTHER" id="PTHR43065:SF42">
    <property type="entry name" value="TWO-COMPONENT SENSOR PPRA"/>
    <property type="match status" value="1"/>
</dbReference>
<keyword evidence="3" id="KW-0597">Phosphoprotein</keyword>
<dbReference type="CDD" id="cd00130">
    <property type="entry name" value="PAS"/>
    <property type="match status" value="1"/>
</dbReference>